<dbReference type="PANTHER" id="PTHR40278:SF2">
    <property type="entry name" value="TYPE IV PILUS INNER MEMBRANE COMPONENT PILN"/>
    <property type="match status" value="1"/>
</dbReference>
<keyword evidence="1" id="KW-1133">Transmembrane helix</keyword>
<evidence type="ECO:0000256" key="1">
    <source>
        <dbReference type="SAM" id="Phobius"/>
    </source>
</evidence>
<dbReference type="Pfam" id="PF05137">
    <property type="entry name" value="PilN"/>
    <property type="match status" value="1"/>
</dbReference>
<keyword evidence="3" id="KW-1185">Reference proteome</keyword>
<dbReference type="InterPro" id="IPR052534">
    <property type="entry name" value="Extracell_DNA_Util/SecSys_Comp"/>
</dbReference>
<evidence type="ECO:0000313" key="2">
    <source>
        <dbReference type="EMBL" id="SJM95275.1"/>
    </source>
</evidence>
<dbReference type="Proteomes" id="UP000195667">
    <property type="component" value="Unassembled WGS sequence"/>
</dbReference>
<accession>A0A1R4HGC3</accession>
<keyword evidence="1" id="KW-0472">Membrane</keyword>
<evidence type="ECO:0000313" key="3">
    <source>
        <dbReference type="Proteomes" id="UP000195667"/>
    </source>
</evidence>
<reference evidence="3" key="1">
    <citation type="submission" date="2017-02" db="EMBL/GenBank/DDBJ databases">
        <authorList>
            <person name="Daims H."/>
        </authorList>
    </citation>
    <scope>NUCLEOTIDE SEQUENCE [LARGE SCALE GENOMIC DNA]</scope>
</reference>
<dbReference type="OrthoDB" id="5296173at2"/>
<protein>
    <submittedName>
        <fullName evidence="2">Fimbrial assembly family protein</fullName>
    </submittedName>
</protein>
<proteinExistence type="predicted"/>
<dbReference type="EMBL" id="FUKI01000145">
    <property type="protein sequence ID" value="SJM95275.1"/>
    <property type="molecule type" value="Genomic_DNA"/>
</dbReference>
<dbReference type="GO" id="GO:0043107">
    <property type="term" value="P:type IV pilus-dependent motility"/>
    <property type="evidence" value="ECO:0007669"/>
    <property type="project" value="TreeGrafter"/>
</dbReference>
<dbReference type="AlphaFoldDB" id="A0A1R4HGC3"/>
<dbReference type="GO" id="GO:0043683">
    <property type="term" value="P:type IV pilus assembly"/>
    <property type="evidence" value="ECO:0007669"/>
    <property type="project" value="TreeGrafter"/>
</dbReference>
<dbReference type="RefSeq" id="WP_087144721.1">
    <property type="nucleotide sequence ID" value="NZ_FUKI01000145.1"/>
</dbReference>
<name>A0A1R4HGC3_9GAMM</name>
<dbReference type="PANTHER" id="PTHR40278">
    <property type="entry name" value="DNA UTILIZATION PROTEIN HOFN"/>
    <property type="match status" value="1"/>
</dbReference>
<gene>
    <name evidence="2" type="ORF">CRENPOLYSF1_670013</name>
</gene>
<sequence>MAKINLLPWRDELRKKKKRDFFSAMAAAALVTGAILLGVHVHIDSLKSYQEQRNRFIEDEIVALDKKIIEIRAIEEKKSKLLSKIDLIHKLQESRPEIVHLFDEIPKSTPDGVFLSKFTQVGRELIFEGKSQSNARVSAFMRAIEVSSWLGGPRLDVIQISNAGTTDQLSDFVLHATLGQKHAKTEAVK</sequence>
<keyword evidence="1" id="KW-0812">Transmembrane</keyword>
<organism evidence="2 3">
    <name type="scientific">Crenothrix polyspora</name>
    <dbReference type="NCBI Taxonomy" id="360316"/>
    <lineage>
        <taxon>Bacteria</taxon>
        <taxon>Pseudomonadati</taxon>
        <taxon>Pseudomonadota</taxon>
        <taxon>Gammaproteobacteria</taxon>
        <taxon>Methylococcales</taxon>
        <taxon>Crenotrichaceae</taxon>
        <taxon>Crenothrix</taxon>
    </lineage>
</organism>
<dbReference type="InterPro" id="IPR007813">
    <property type="entry name" value="PilN"/>
</dbReference>
<feature type="transmembrane region" description="Helical" evidence="1">
    <location>
        <begin position="21"/>
        <end position="43"/>
    </location>
</feature>